<comment type="caution">
    <text evidence="1">The sequence shown here is derived from an EMBL/GenBank/DDBJ whole genome shotgun (WGS) entry which is preliminary data.</text>
</comment>
<gene>
    <name evidence="1" type="ORF">HGR00_28935</name>
</gene>
<reference evidence="1 2" key="1">
    <citation type="submission" date="2020-04" db="EMBL/GenBank/DDBJ databases">
        <title>Ralstonia insidiosa genome sequencing and assembly.</title>
        <authorList>
            <person name="Martins R.C.R."/>
            <person name="Perdigao-Neto L.V."/>
            <person name="Levin A.S.S."/>
            <person name="Costa S.F."/>
        </authorList>
    </citation>
    <scope>NUCLEOTIDE SEQUENCE [LARGE SCALE GENOMIC DNA]</scope>
    <source>
        <strain evidence="1 2">5047</strain>
    </source>
</reference>
<accession>A0A848P908</accession>
<dbReference type="RefSeq" id="WP_169341928.1">
    <property type="nucleotide sequence ID" value="NZ_JABBZM010000042.1"/>
</dbReference>
<organism evidence="1 2">
    <name type="scientific">Ralstonia insidiosa</name>
    <dbReference type="NCBI Taxonomy" id="190721"/>
    <lineage>
        <taxon>Bacteria</taxon>
        <taxon>Pseudomonadati</taxon>
        <taxon>Pseudomonadota</taxon>
        <taxon>Betaproteobacteria</taxon>
        <taxon>Burkholderiales</taxon>
        <taxon>Burkholderiaceae</taxon>
        <taxon>Ralstonia</taxon>
    </lineage>
</organism>
<protein>
    <submittedName>
        <fullName evidence="1">DUF1402 family protein</fullName>
    </submittedName>
</protein>
<name>A0A848P908_9RALS</name>
<evidence type="ECO:0000313" key="1">
    <source>
        <dbReference type="EMBL" id="NMV41947.1"/>
    </source>
</evidence>
<dbReference type="EMBL" id="JABBZM010000042">
    <property type="protein sequence ID" value="NMV41947.1"/>
    <property type="molecule type" value="Genomic_DNA"/>
</dbReference>
<dbReference type="AlphaFoldDB" id="A0A848P908"/>
<dbReference type="Proteomes" id="UP000575469">
    <property type="component" value="Unassembled WGS sequence"/>
</dbReference>
<proteinExistence type="predicted"/>
<evidence type="ECO:0000313" key="2">
    <source>
        <dbReference type="Proteomes" id="UP000575469"/>
    </source>
</evidence>
<sequence length="267" mass="29704">MSQDSSAQECLLALRDSIEVHRSHLRVGMLENGLTVWFSVDGNSELRAIRLRAKGRQGVFDLKRAASSRAEEREICELFDGSLEQLLSIIDSEVELIRQRAAASSPTRRLPVNDSDAHPQSKIVGGNAPARAECSLSFAPEVVEPEDFDVTLPYAYRWEIFTVGGERAGVYIGIAGRKGPPVGYSRIRRYWTNVENLLAGRPYASNPGRPYRKVHDALANAVRVGQRIVLTYLQNPADGESLDELERRLIREHDSFGPLAHQLNGTL</sequence>